<name>A0A6B0TTP6_IXORI</name>
<organism evidence="1">
    <name type="scientific">Ixodes ricinus</name>
    <name type="common">Common tick</name>
    <name type="synonym">Acarus ricinus</name>
    <dbReference type="NCBI Taxonomy" id="34613"/>
    <lineage>
        <taxon>Eukaryota</taxon>
        <taxon>Metazoa</taxon>
        <taxon>Ecdysozoa</taxon>
        <taxon>Arthropoda</taxon>
        <taxon>Chelicerata</taxon>
        <taxon>Arachnida</taxon>
        <taxon>Acari</taxon>
        <taxon>Parasitiformes</taxon>
        <taxon>Ixodida</taxon>
        <taxon>Ixodoidea</taxon>
        <taxon>Ixodidae</taxon>
        <taxon>Ixodinae</taxon>
        <taxon>Ixodes</taxon>
    </lineage>
</organism>
<protein>
    <submittedName>
        <fullName evidence="1">Putative secreted protein</fullName>
    </submittedName>
</protein>
<sequence length="69" mass="8140">MLAFTNALLIIILIITQPRQHTILWRYSPRFGKVVLVVSIFTLYRENCAGTILVLQCRWDICYFEVMHP</sequence>
<dbReference type="AlphaFoldDB" id="A0A6B0TTP6"/>
<evidence type="ECO:0000313" key="1">
    <source>
        <dbReference type="EMBL" id="MXU82568.1"/>
    </source>
</evidence>
<reference evidence="1" key="1">
    <citation type="submission" date="2019-12" db="EMBL/GenBank/DDBJ databases">
        <title>An insight into the sialome of adult female Ixodes ricinus ticks feeding for 6 days.</title>
        <authorList>
            <person name="Perner J."/>
            <person name="Ribeiro J.M.C."/>
        </authorList>
    </citation>
    <scope>NUCLEOTIDE SEQUENCE</scope>
    <source>
        <strain evidence="1">Semi-engorged</strain>
        <tissue evidence="1">Salivary glands</tissue>
    </source>
</reference>
<dbReference type="EMBL" id="GIFC01000485">
    <property type="protein sequence ID" value="MXU82568.1"/>
    <property type="molecule type" value="Transcribed_RNA"/>
</dbReference>
<accession>A0A6B0TTP6</accession>
<proteinExistence type="predicted"/>